<accession>A0A2P8FM28</accession>
<proteinExistence type="predicted"/>
<protein>
    <submittedName>
        <fullName evidence="1">Uncharacterized protein</fullName>
    </submittedName>
</protein>
<comment type="caution">
    <text evidence="1">The sequence shown here is derived from an EMBL/GenBank/DDBJ whole genome shotgun (WGS) entry which is preliminary data.</text>
</comment>
<organism evidence="1 2">
    <name type="scientific">Dyadobacter jiangsuensis</name>
    <dbReference type="NCBI Taxonomy" id="1591085"/>
    <lineage>
        <taxon>Bacteria</taxon>
        <taxon>Pseudomonadati</taxon>
        <taxon>Bacteroidota</taxon>
        <taxon>Cytophagia</taxon>
        <taxon>Cytophagales</taxon>
        <taxon>Spirosomataceae</taxon>
        <taxon>Dyadobacter</taxon>
    </lineage>
</organism>
<dbReference type="EMBL" id="PYAS01000019">
    <property type="protein sequence ID" value="PSL22715.1"/>
    <property type="molecule type" value="Genomic_DNA"/>
</dbReference>
<evidence type="ECO:0000313" key="1">
    <source>
        <dbReference type="EMBL" id="PSL22715.1"/>
    </source>
</evidence>
<dbReference type="AlphaFoldDB" id="A0A2P8FM28"/>
<gene>
    <name evidence="1" type="ORF">CLV60_11973</name>
</gene>
<keyword evidence="2" id="KW-1185">Reference proteome</keyword>
<evidence type="ECO:0000313" key="2">
    <source>
        <dbReference type="Proteomes" id="UP000241964"/>
    </source>
</evidence>
<reference evidence="1 2" key="1">
    <citation type="submission" date="2018-03" db="EMBL/GenBank/DDBJ databases">
        <title>Genomic Encyclopedia of Archaeal and Bacterial Type Strains, Phase II (KMG-II): from individual species to whole genera.</title>
        <authorList>
            <person name="Goeker M."/>
        </authorList>
    </citation>
    <scope>NUCLEOTIDE SEQUENCE [LARGE SCALE GENOMIC DNA]</scope>
    <source>
        <strain evidence="1 2">DSM 29057</strain>
    </source>
</reference>
<sequence>MEMSYIISPKEKIMNAILLQGSSKESGIEKTLN</sequence>
<name>A0A2P8FM28_9BACT</name>
<dbReference type="Proteomes" id="UP000241964">
    <property type="component" value="Unassembled WGS sequence"/>
</dbReference>